<dbReference type="InterPro" id="IPR004170">
    <property type="entry name" value="WWE_dom"/>
</dbReference>
<sequence>MSKANRWFFAGSTKWQAYPDNLNEKLNGAYEKKLPGIVIRTENVKRGSELDYWICFDSFVQINLATCIERKIICCDPSNLPPKPEHVETTDVGSMTIVELAHFFFKTREGIAHVCRL</sequence>
<gene>
    <name evidence="2" type="ORF">Hyperionvirus10_14</name>
</gene>
<protein>
    <recommendedName>
        <fullName evidence="1">WWE domain-containing protein</fullName>
    </recommendedName>
</protein>
<dbReference type="Gene3D" id="3.30.720.50">
    <property type="match status" value="1"/>
</dbReference>
<accession>A0A3G5A8V0</accession>
<organism evidence="2">
    <name type="scientific">Hyperionvirus sp</name>
    <dbReference type="NCBI Taxonomy" id="2487770"/>
    <lineage>
        <taxon>Viruses</taxon>
        <taxon>Varidnaviria</taxon>
        <taxon>Bamfordvirae</taxon>
        <taxon>Nucleocytoviricota</taxon>
        <taxon>Megaviricetes</taxon>
        <taxon>Imitervirales</taxon>
        <taxon>Mimiviridae</taxon>
        <taxon>Klosneuvirinae</taxon>
    </lineage>
</organism>
<proteinExistence type="predicted"/>
<feature type="domain" description="WWE" evidence="1">
    <location>
        <begin position="1"/>
        <end position="74"/>
    </location>
</feature>
<dbReference type="SUPFAM" id="SSF117839">
    <property type="entry name" value="WWE domain"/>
    <property type="match status" value="1"/>
</dbReference>
<dbReference type="InterPro" id="IPR037197">
    <property type="entry name" value="WWE_dom_sf"/>
</dbReference>
<evidence type="ECO:0000259" key="1">
    <source>
        <dbReference type="PROSITE" id="PS50918"/>
    </source>
</evidence>
<evidence type="ECO:0000313" key="2">
    <source>
        <dbReference type="EMBL" id="AYV83678.1"/>
    </source>
</evidence>
<name>A0A3G5A8V0_9VIRU</name>
<reference evidence="2" key="1">
    <citation type="submission" date="2018-10" db="EMBL/GenBank/DDBJ databases">
        <title>Hidden diversity of soil giant viruses.</title>
        <authorList>
            <person name="Schulz F."/>
            <person name="Alteio L."/>
            <person name="Goudeau D."/>
            <person name="Ryan E.M."/>
            <person name="Malmstrom R.R."/>
            <person name="Blanchard J."/>
            <person name="Woyke T."/>
        </authorList>
    </citation>
    <scope>NUCLEOTIDE SEQUENCE</scope>
    <source>
        <strain evidence="2">HYV1</strain>
    </source>
</reference>
<dbReference type="EMBL" id="MK072392">
    <property type="protein sequence ID" value="AYV83678.1"/>
    <property type="molecule type" value="Genomic_DNA"/>
</dbReference>
<dbReference type="Pfam" id="PF02825">
    <property type="entry name" value="WWE"/>
    <property type="match status" value="1"/>
</dbReference>
<dbReference type="PROSITE" id="PS50918">
    <property type="entry name" value="WWE"/>
    <property type="match status" value="1"/>
</dbReference>